<dbReference type="Pfam" id="PF00881">
    <property type="entry name" value="Nitroreductase"/>
    <property type="match status" value="1"/>
</dbReference>
<dbReference type="InterPro" id="IPR016039">
    <property type="entry name" value="Thiolase-like"/>
</dbReference>
<dbReference type="InterPro" id="IPR013968">
    <property type="entry name" value="PKS_KR"/>
</dbReference>
<dbReference type="PANTHER" id="PTHR43775">
    <property type="entry name" value="FATTY ACID SYNTHASE"/>
    <property type="match status" value="1"/>
</dbReference>
<dbReference type="SUPFAM" id="SSF52777">
    <property type="entry name" value="CoA-dependent acyltransferases"/>
    <property type="match status" value="4"/>
</dbReference>
<dbReference type="InterPro" id="IPR014030">
    <property type="entry name" value="Ketoacyl_synth_N"/>
</dbReference>
<accession>A0ABQ3U972</accession>
<dbReference type="Proteomes" id="UP001054854">
    <property type="component" value="Unassembled WGS sequence"/>
</dbReference>
<dbReference type="InterPro" id="IPR000873">
    <property type="entry name" value="AMP-dep_synth/lig_dom"/>
</dbReference>
<dbReference type="PANTHER" id="PTHR43775:SF37">
    <property type="entry name" value="SI:DKEY-61P9.11"/>
    <property type="match status" value="1"/>
</dbReference>
<dbReference type="InterPro" id="IPR025110">
    <property type="entry name" value="AMP-bd_C"/>
</dbReference>
<dbReference type="Pfam" id="PF13193">
    <property type="entry name" value="AMP-binding_C"/>
    <property type="match status" value="1"/>
</dbReference>
<dbReference type="Gene3D" id="3.30.300.30">
    <property type="match status" value="1"/>
</dbReference>
<dbReference type="InterPro" id="IPR020806">
    <property type="entry name" value="PKS_PP-bd"/>
</dbReference>
<comment type="subcellular location">
    <subcellularLocation>
        <location evidence="2">Cytoplasm</location>
    </subcellularLocation>
</comment>
<feature type="domain" description="Carrier" evidence="11">
    <location>
        <begin position="3661"/>
        <end position="3738"/>
    </location>
</feature>
<feature type="region of interest" description="Disordered" evidence="10">
    <location>
        <begin position="733"/>
        <end position="756"/>
    </location>
</feature>
<dbReference type="InterPro" id="IPR054514">
    <property type="entry name" value="RhiE-like_linker"/>
</dbReference>
<evidence type="ECO:0000256" key="5">
    <source>
        <dbReference type="ARBA" id="ARBA00022490"/>
    </source>
</evidence>
<keyword evidence="7" id="KW-0808">Transferase</keyword>
<dbReference type="Gene3D" id="2.30.38.10">
    <property type="entry name" value="Luciferase, Domain 3"/>
    <property type="match status" value="1"/>
</dbReference>
<dbReference type="PROSITE" id="PS50075">
    <property type="entry name" value="CARRIER"/>
    <property type="match status" value="4"/>
</dbReference>
<dbReference type="InterPro" id="IPR029479">
    <property type="entry name" value="Nitroreductase"/>
</dbReference>
<evidence type="ECO:0000256" key="9">
    <source>
        <dbReference type="ARBA" id="ARBA00023315"/>
    </source>
</evidence>
<dbReference type="InterPro" id="IPR023213">
    <property type="entry name" value="CAT-like_dom_sf"/>
</dbReference>
<dbReference type="InterPro" id="IPR018201">
    <property type="entry name" value="Ketoacyl_synth_AS"/>
</dbReference>
<evidence type="ECO:0000256" key="10">
    <source>
        <dbReference type="SAM" id="MobiDB-lite"/>
    </source>
</evidence>
<keyword evidence="9" id="KW-0012">Acyltransferase</keyword>
<dbReference type="SMART" id="SM00823">
    <property type="entry name" value="PKS_PP"/>
    <property type="match status" value="4"/>
</dbReference>
<dbReference type="Gene3D" id="3.30.559.10">
    <property type="entry name" value="Chloramphenicol acetyltransferase-like domain"/>
    <property type="match status" value="2"/>
</dbReference>
<dbReference type="InterPro" id="IPR050091">
    <property type="entry name" value="PKS_NRPS_Biosynth_Enz"/>
</dbReference>
<evidence type="ECO:0000256" key="7">
    <source>
        <dbReference type="ARBA" id="ARBA00022679"/>
    </source>
</evidence>
<dbReference type="CDD" id="cd00833">
    <property type="entry name" value="PKS"/>
    <property type="match status" value="3"/>
</dbReference>
<dbReference type="InterPro" id="IPR020845">
    <property type="entry name" value="AMP-binding_CS"/>
</dbReference>
<dbReference type="CDD" id="cd05930">
    <property type="entry name" value="A_NRPS"/>
    <property type="match status" value="1"/>
</dbReference>
<evidence type="ECO:0008006" key="15">
    <source>
        <dbReference type="Google" id="ProtNLM"/>
    </source>
</evidence>
<feature type="region of interest" description="Disordered" evidence="10">
    <location>
        <begin position="3738"/>
        <end position="3790"/>
    </location>
</feature>
<organism evidence="13 14">
    <name type="scientific">Streptomyces hygroscopicus</name>
    <dbReference type="NCBI Taxonomy" id="1912"/>
    <lineage>
        <taxon>Bacteria</taxon>
        <taxon>Bacillati</taxon>
        <taxon>Actinomycetota</taxon>
        <taxon>Actinomycetes</taxon>
        <taxon>Kitasatosporales</taxon>
        <taxon>Streptomycetaceae</taxon>
        <taxon>Streptomyces</taxon>
        <taxon>Streptomyces violaceusniger group</taxon>
    </lineage>
</organism>
<sequence length="4273" mass="453775">MNQHKAATVAKVAETVLRIAADTLPTGPEPSLDKPLKDYGMASLAATRMLLEIQVELGVAVPLEWLGGQVTLRRLIDHVAGLAASEGAADPDGGADAAAPDDGTGPGHRHEPFPLTPVQQAYVVGRDPDLTPDPSGCQLYREFAPPGVGQEDVARLADAWRALVAHQEALRLVVDDSGRQRVREDPPPVDVPVHDLTAAAPADYARHVREVRERLVRTVHRPGAWPMHAVEISQGPDETLVHLAIDGMLTDGHGLGVLLDQWWDRYKHPGRPLPPAPVPLRDAVLALHARRSTDAHGADLAHWRGRLAGMPPGPAVTAARPDPRPDGHPRRPLDAVLTPAQWRTLKERAARLDVTPTALVLTAFTEVLARYAGPGPFSLLLTTSDRVRLPRGTDGLAGPFTSTLLFPAAPSFDGSFDEAARAVHTRLWQDLQHAGVTGVEVLRALRSGGGQAPDMPPVVFTSLLDSATGGADGLMPHLVHTRGRTAGVALDHQMWEFRGALHYHWDVADGLLVPGAADVLFTALGNTLRDLASPDGAAQESRPLNELQKAYYVARFREPSAWEGCQVLFEFEVPDLDTRRLEDVWHAMTERYDVLRSHLSHDGELRVRREAGPRRRIPVVECGGPAERAAVRAALRERMATRAFPLGRRPLFDLCVVRGGDGDPAVYCAIDLAVADGRSLHLLVRELMAGCAGTGPWRPALPGGGPHPVGVPAAHSDEDRAASAAYWRERFAGMPAGPPTTAAPDRRRTRRSGTLSGWRRVRQAAERAGLSPDAVLLAALTEALSARVAEDFTVAAVRWLPGGDDLRPGEYTRLGWVSRGPAGARPAERAAAFQRQFDEDDRRGAAADGLAELRRVVMKERAAADFGFPVVHTGLLELTDHAPPAGVRPGEWMTCTPDVSLDSICVEEGDALHYHWDCVDADFPPGDADAMFAAYERSLAGLGDELAGERAGSAPRQDLAAREWELVLHTWNDTAVPLPDERPAHHFFEDRARERPDAVAVVHAGGSVTYGELDRRANGIAWSLRSLGVTRGTTVGVSLRRGPEMIAAVLGVLKAGGAYVPIEPSLPAERAAGMLADTRAGVLLTTSDTRRPPAPAGVRTVEVDRDTEPSGAAPEPTADADSLAYVIFTSGSTGRPKGVTVAHRSLRNLLNWAWRTFDLGPGDMGLMVTSLGFDLSVFDIFGLLGRGAAVYVADEEQQRDPSELLDILLAEPVTFWNSAPTTLAQLMPLLPARAADRPGTEDLRLVFLSGDYTPLSLPDDLRTVFRSAELVSLGGATEATVWSNYHRVGKVDPDWRSIPYGRPIDNARYYILDGDRQPCPIGVEGDLYIGGGCLALGYHNQPGLTAERFVPDPFAGRPGQRMYDTGDRAAYGPDGVITFLGRSDTQVKIRGFRVELGEIEHRLRGHPGVKDTVVLARADAAGDRKVVAYVLPDGEAPRARGLRSYASRTLPDYMVPNHVVFLDTFPATPNGKLDRDALPWPLPGRDGDGDGSVAGDGPASAAAELPDRGQETPPPGEQQEAGRQEAERLAGEIADIAADLLGGPVDPARDLWDQGATSFTMVRISHTLQQRHGVRIPVSALVDAPTAHGIARRLAAELDGSVPANAPETALAPNSPAPPAPFAPPAPSAPSAPEALAHVDLLDPQALAAFKAARWNLRPDDPGEPVVALAPAAPPTRDYTGRTTRRAFAGGPLPHGVFSGFLALLRTAHVDGRERRTYPSAGDTYAVQTYLHVRPGAVESVPAGLYYYDPLRHALRLIEANPSIDRTVHFVYNRPVFDEAAFEVYLIGQTKGIVPLYGPDGERFLHLEAGYLGQALMAAQETTGVGLCPVGSMAFDSVRDRLRLDEGHRFLQSFLCGPLADAGRKAPAGAGTAVIGVSGRYPGAATLDAFWDNLSEGRRSVAPAPAARADTVGTTPGGYLEDIDAFDHELFRISPHEARALDPQLRLLLHAVWECLEDAGHTPRSLRQAAPRTGVFVATMWNDHQHVGADRWERTGTAEISGVASDIPNRISHFFGFRGPSIAVNTSCSSSLTALHLAVESLRRGECDAAVVGAANLVAHPYHTAVLRGLGLVAPDGVTGAFDGAAGGWSPGEGVGVLLLRRTEDARRGLDHVHGVIESTWVDFAGGSDRFGAPDASALRDSMARALDGARIRPDDISYVECAATGAALSDAAEMEALGELFRGRAGDPVTVGTLKPVIGHLESASAMAQLTKTLLQMRHQCVAPTPLAERRSPLVAWEELPVRVADRRTPWLPPGPGEPLRALVTAVGATGSLAHAVVRSPVAGDLPPRDGETPDGPLVAVLSAPDQDRLRQAAYQLRDHLEARAADGGAPDPAAVAYTLQTGRVHHAHRLALPYDDTAALRRALDAWLEGRGCPAPDAGPVTRWLAGEEVDWARLWTRPARRTPLPVRVLAAGDPATGSAEPSAGPATPAPPDGERERVEQTERRLVELYAEVSGIPAARLDPRARLDGYGLTSYLVARLNVRVREEFPGAPATLFFEQRTLRGAAERLAALAGPAPAPTGADASAGSRAVTDVAVIGLGGRYPRAADLREFWNRLAAGEDCVRGLPGGRRTGRPQEHLMQGGFLDDVDRFDPLLFGIAPKDADLMDPQERLFLEVVRETLEDAGYPRERLRRAHDARVGVYVGSMHNEYPYLGVERTLAGQPVATGGTPAGIANRVSYYLDAQGPSMTVDTMCSSSLTALHLAVEALRRGECRVALAGGVNLSLHPNKFVQQRAMGMTSSDYRCRGFGAGGDGFAPAEGAGAVLLKPLDRAVADGDRILGVIKGTAVGHGGRTNGYTVPDPAAQARVVAEALRAAGVAPGTIGYVEAHGTGTALGDPVETAGLDMVYAGLPSGSVPIGTVKSNIGHPEAAAGIAGLTKVLLQMRHGRFAPSLHTEELNPRIDWAASPFRVQREAADWPRPAGVPRRAGISSFGAGGSNAHVVVEEYAEEERMGQHAACGEEPERERRQPVVLSARTEEALGLLVERTAGWLRELPEGGDGVTLADVAYTCQVGREPLRERLALVVSSLPELAERLEAFLAGRGGGVLRGRAAGPDAHGAPAEERDPRGREAEEIARAWVDGAAWDWAAWHTGRRRIVPLPTYPYARHRCWLPEIEAGAEAERGPEAERRPLPDPAVRGTGVPLLERVWEAREAPEPPSGGEAHGVVVVLVGEGTEALGREAAAALGTGRTLLLREGGEAHEGITAFHDPAGAVRAVAGLRDVRGVLDLTDVGRPYDDPGPWQARLALLQELIRATDGRLRLLLVTQGLQDPPGVRPSMAGARMAAFVRMLGAEYPGISATHLDTDLPTPGRVAAEWHAGDAFAEVCHRGTARLVARSAPVSGGAGGKGAAPLTADPDRTYLVTGGTRGLGSLVARRLVACGARRIVLTSLSGLPDRADWDSPALTPAQREAVRTVRALEREGARVAVHGGPLTDRAALAAFLDGVRTEFGPVGGVVHCAGTGTRGPAPFARKGLDDIRAVLEPKAEGLETLAGLCEEDRPSFFVVFSSVSSALPRLAAGMSDYAAANAYADSVVRHQVRLGRPWFRAVQWPVWEGGSAGPAARAACAREGIGTLTADEGLALLERIATLPGPAVVMPAPRPGPEDPDGNPEAGNPEAGNPEAGNPADAPAVAAAGARARVAEVGKRGADVEASTGEALDVRQVPDWLAGLFETTVGVPRSELDPAVSFHDLGIGSVMLAELVVGIERRTGRPMEPTALFEHSTLERLAAYLADQFGPLPEPERSPAPDAPPASNALSASGPLPTPDQLPDSGPPAGSRVPPGPRVAPAGDMAGGVAVIGMACRFPGAPDLDSYWKLLTSGTVAVGDVPAERWDTARLYRPEPAPGHSVSRWGGFVEGLEDFDADWFGMTGEEATCLDPAVRLFLEGVATALRDAGYREDELAGRPVGVFAGARMSGYRRRAGARGGAAQLGGDQNFIAAWASHHYDLRGPAMVVDSACSSALVGVRLACRSLLEGESELALAGAVEVLLDEEPYLEFSAAGALSPSGRCRTFDERADGFVPGEGCGVLLLKRLDAALRDGDRVHAVIEAVAVNNDGRTMGLTTPNPRAQSAVVRSALAEAGLRATDIGMVEAHGTATVIGDPIELRALSDVFRESTDRTGFCAIGSVKSNVGHLLSAAGIAGLVKAVLAVEHGTIPPTAGCERPNPRLGLESSPFSVQTDPLPWSTRGRRLAGVSAFGLGGTNAHAIVGEPYPGWRDDHRPVRRSLPAPEFRRRRYWLDREPDPVASILRLSFADGGGTAQRPMRRGTRR</sequence>
<feature type="domain" description="Ketosynthase family 3 (KS3)" evidence="12">
    <location>
        <begin position="3795"/>
        <end position="4213"/>
    </location>
</feature>
<feature type="region of interest" description="Disordered" evidence="10">
    <location>
        <begin position="3596"/>
        <end position="3636"/>
    </location>
</feature>
<feature type="compositionally biased region" description="Low complexity" evidence="10">
    <location>
        <begin position="1491"/>
        <end position="1503"/>
    </location>
</feature>
<feature type="domain" description="Carrier" evidence="11">
    <location>
        <begin position="3"/>
        <end position="83"/>
    </location>
</feature>
<keyword evidence="8" id="KW-0677">Repeat</keyword>
<feature type="region of interest" description="Disordered" evidence="10">
    <location>
        <begin position="87"/>
        <end position="114"/>
    </location>
</feature>
<feature type="region of interest" description="Disordered" evidence="10">
    <location>
        <begin position="1472"/>
        <end position="1526"/>
    </location>
</feature>
<feature type="compositionally biased region" description="Basic and acidic residues" evidence="10">
    <location>
        <begin position="3063"/>
        <end position="3072"/>
    </location>
</feature>
<dbReference type="Pfam" id="PF00668">
    <property type="entry name" value="Condensation"/>
    <property type="match status" value="2"/>
</dbReference>
<dbReference type="Gene3D" id="1.10.1240.100">
    <property type="match status" value="2"/>
</dbReference>
<dbReference type="Gene3D" id="3.40.50.720">
    <property type="entry name" value="NAD(P)-binding Rossmann-like Domain"/>
    <property type="match status" value="1"/>
</dbReference>
<keyword evidence="14" id="KW-1185">Reference proteome</keyword>
<feature type="region of interest" description="Disordered" evidence="10">
    <location>
        <begin position="305"/>
        <end position="333"/>
    </location>
</feature>
<dbReference type="CDD" id="cd02142">
    <property type="entry name" value="McbC_SagB-like_oxidoreductase"/>
    <property type="match status" value="1"/>
</dbReference>
<reference evidence="13" key="1">
    <citation type="submission" date="2024-05" db="EMBL/GenBank/DDBJ databases">
        <title>Whole genome shotgun sequence of Streptomyces hygroscopicus NBRC 113678.</title>
        <authorList>
            <person name="Komaki H."/>
            <person name="Tamura T."/>
        </authorList>
    </citation>
    <scope>NUCLEOTIDE SEQUENCE</scope>
    <source>
        <strain evidence="13">N11-34</strain>
    </source>
</reference>
<dbReference type="SUPFAM" id="SSF56801">
    <property type="entry name" value="Acetyl-CoA synthetase-like"/>
    <property type="match status" value="1"/>
</dbReference>
<dbReference type="SMART" id="SM01294">
    <property type="entry name" value="PKS_PP_betabranch"/>
    <property type="match status" value="1"/>
</dbReference>
<feature type="domain" description="Ketosynthase family 3 (KS3)" evidence="12">
    <location>
        <begin position="2533"/>
        <end position="2948"/>
    </location>
</feature>
<dbReference type="InterPro" id="IPR009081">
    <property type="entry name" value="PP-bd_ACP"/>
</dbReference>
<dbReference type="Pfam" id="PF22336">
    <property type="entry name" value="RhiE-like_linker"/>
    <property type="match status" value="2"/>
</dbReference>
<comment type="caution">
    <text evidence="13">The sequence shown here is derived from an EMBL/GenBank/DDBJ whole genome shotgun (WGS) entry which is preliminary data.</text>
</comment>
<evidence type="ECO:0000256" key="1">
    <source>
        <dbReference type="ARBA" id="ARBA00001957"/>
    </source>
</evidence>
<dbReference type="SUPFAM" id="SSF53901">
    <property type="entry name" value="Thiolase-like"/>
    <property type="match status" value="3"/>
</dbReference>
<dbReference type="NCBIfam" id="TIGR01733">
    <property type="entry name" value="AA-adenyl-dom"/>
    <property type="match status" value="1"/>
</dbReference>
<dbReference type="Gene3D" id="1.10.1200.10">
    <property type="entry name" value="ACP-like"/>
    <property type="match status" value="4"/>
</dbReference>
<dbReference type="PROSITE" id="PS00606">
    <property type="entry name" value="KS3_1"/>
    <property type="match status" value="1"/>
</dbReference>
<evidence type="ECO:0000313" key="13">
    <source>
        <dbReference type="EMBL" id="GHJ32154.1"/>
    </source>
</evidence>
<dbReference type="Gene3D" id="3.40.47.10">
    <property type="match status" value="3"/>
</dbReference>
<evidence type="ECO:0000259" key="12">
    <source>
        <dbReference type="PROSITE" id="PS52004"/>
    </source>
</evidence>
<dbReference type="RefSeq" id="WP_268987122.1">
    <property type="nucleotide sequence ID" value="NZ_BNEK01000005.1"/>
</dbReference>
<feature type="compositionally biased region" description="Low complexity" evidence="10">
    <location>
        <begin position="87"/>
        <end position="103"/>
    </location>
</feature>
<dbReference type="Gene3D" id="3.30.559.30">
    <property type="entry name" value="Nonribosomal peptide synthetase, condensation domain"/>
    <property type="match status" value="2"/>
</dbReference>
<dbReference type="PROSITE" id="PS52004">
    <property type="entry name" value="KS3_2"/>
    <property type="match status" value="3"/>
</dbReference>
<comment type="cofactor">
    <cofactor evidence="1">
        <name>pantetheine 4'-phosphate</name>
        <dbReference type="ChEBI" id="CHEBI:47942"/>
    </cofactor>
</comment>
<keyword evidence="4" id="KW-0596">Phosphopantetheine</keyword>
<evidence type="ECO:0000256" key="8">
    <source>
        <dbReference type="ARBA" id="ARBA00022737"/>
    </source>
</evidence>
<dbReference type="Gene3D" id="3.40.109.10">
    <property type="entry name" value="NADH Oxidase"/>
    <property type="match status" value="1"/>
</dbReference>
<dbReference type="EMBL" id="BNEK01000005">
    <property type="protein sequence ID" value="GHJ32154.1"/>
    <property type="molecule type" value="Genomic_DNA"/>
</dbReference>
<feature type="region of interest" description="Disordered" evidence="10">
    <location>
        <begin position="2414"/>
        <end position="2442"/>
    </location>
</feature>
<dbReference type="SUPFAM" id="SSF51735">
    <property type="entry name" value="NAD(P)-binding Rossmann-fold domains"/>
    <property type="match status" value="2"/>
</dbReference>
<evidence type="ECO:0000259" key="11">
    <source>
        <dbReference type="PROSITE" id="PS50075"/>
    </source>
</evidence>
<feature type="compositionally biased region" description="Pro residues" evidence="10">
    <location>
        <begin position="1615"/>
        <end position="1630"/>
    </location>
</feature>
<dbReference type="InterPro" id="IPR014031">
    <property type="entry name" value="Ketoacyl_synth_C"/>
</dbReference>
<dbReference type="InterPro" id="IPR036736">
    <property type="entry name" value="ACP-like_sf"/>
</dbReference>
<feature type="compositionally biased region" description="Low complexity" evidence="10">
    <location>
        <begin position="3754"/>
        <end position="3764"/>
    </location>
</feature>
<feature type="domain" description="Carrier" evidence="11">
    <location>
        <begin position="1524"/>
        <end position="1598"/>
    </location>
</feature>
<feature type="compositionally biased region" description="Basic and acidic residues" evidence="10">
    <location>
        <begin position="321"/>
        <end position="333"/>
    </location>
</feature>
<feature type="region of interest" description="Disordered" evidence="10">
    <location>
        <begin position="1086"/>
        <end position="1117"/>
    </location>
</feature>
<name>A0ABQ3U972_STRHY</name>
<evidence type="ECO:0000256" key="6">
    <source>
        <dbReference type="ARBA" id="ARBA00022553"/>
    </source>
</evidence>
<dbReference type="InterPro" id="IPR045851">
    <property type="entry name" value="AMP-bd_C_sf"/>
</dbReference>
<dbReference type="InterPro" id="IPR057326">
    <property type="entry name" value="KR_dom"/>
</dbReference>
<evidence type="ECO:0000256" key="3">
    <source>
        <dbReference type="ARBA" id="ARBA00004792"/>
    </source>
</evidence>
<dbReference type="Gene3D" id="3.40.50.980">
    <property type="match status" value="2"/>
</dbReference>
<dbReference type="Pfam" id="PF00550">
    <property type="entry name" value="PP-binding"/>
    <property type="match status" value="4"/>
</dbReference>
<protein>
    <recommendedName>
        <fullName evidence="15">Amino acid adenylation domain-containing protein</fullName>
    </recommendedName>
</protein>
<dbReference type="SUPFAM" id="SSF55469">
    <property type="entry name" value="FMN-dependent nitroreductase-like"/>
    <property type="match status" value="1"/>
</dbReference>
<dbReference type="Pfam" id="PF00109">
    <property type="entry name" value="ketoacyl-synt"/>
    <property type="match status" value="3"/>
</dbReference>
<dbReference type="InterPro" id="IPR020841">
    <property type="entry name" value="PKS_Beta-ketoAc_synthase_dom"/>
</dbReference>
<feature type="region of interest" description="Disordered" evidence="10">
    <location>
        <begin position="1605"/>
        <end position="1631"/>
    </location>
</feature>
<evidence type="ECO:0000256" key="4">
    <source>
        <dbReference type="ARBA" id="ARBA00022450"/>
    </source>
</evidence>
<dbReference type="InterPro" id="IPR001242">
    <property type="entry name" value="Condensation_dom"/>
</dbReference>
<dbReference type="SUPFAM" id="SSF47336">
    <property type="entry name" value="ACP-like"/>
    <property type="match status" value="4"/>
</dbReference>
<dbReference type="InterPro" id="IPR036291">
    <property type="entry name" value="NAD(P)-bd_dom_sf"/>
</dbReference>
<comment type="pathway">
    <text evidence="3">Antibiotic biosynthesis.</text>
</comment>
<feature type="region of interest" description="Disordered" evidence="10">
    <location>
        <begin position="3052"/>
        <end position="3072"/>
    </location>
</feature>
<proteinExistence type="predicted"/>
<dbReference type="PROSITE" id="PS00455">
    <property type="entry name" value="AMP_BINDING"/>
    <property type="match status" value="1"/>
</dbReference>
<dbReference type="InterPro" id="IPR010071">
    <property type="entry name" value="AA_adenyl_dom"/>
</dbReference>
<feature type="compositionally biased region" description="Low complexity" evidence="10">
    <location>
        <begin position="733"/>
        <end position="743"/>
    </location>
</feature>
<dbReference type="InterPro" id="IPR000415">
    <property type="entry name" value="Nitroreductase-like"/>
</dbReference>
<evidence type="ECO:0000313" key="14">
    <source>
        <dbReference type="Proteomes" id="UP001054854"/>
    </source>
</evidence>
<keyword evidence="6" id="KW-0597">Phosphoprotein</keyword>
<dbReference type="Pfam" id="PF00501">
    <property type="entry name" value="AMP-binding"/>
    <property type="match status" value="1"/>
</dbReference>
<dbReference type="SMART" id="SM00822">
    <property type="entry name" value="PKS_KR"/>
    <property type="match status" value="1"/>
</dbReference>
<evidence type="ECO:0000256" key="2">
    <source>
        <dbReference type="ARBA" id="ARBA00004496"/>
    </source>
</evidence>
<gene>
    <name evidence="13" type="ORF">TPA0910_65870</name>
</gene>
<dbReference type="Pfam" id="PF02801">
    <property type="entry name" value="Ketoacyl-synt_C"/>
    <property type="match status" value="3"/>
</dbReference>
<dbReference type="Pfam" id="PF08659">
    <property type="entry name" value="KR"/>
    <property type="match status" value="1"/>
</dbReference>
<dbReference type="SMART" id="SM00825">
    <property type="entry name" value="PKS_KS"/>
    <property type="match status" value="3"/>
</dbReference>
<feature type="domain" description="Carrier" evidence="11">
    <location>
        <begin position="2439"/>
        <end position="2515"/>
    </location>
</feature>
<feature type="domain" description="Ketosynthase family 3 (KS3)" evidence="12">
    <location>
        <begin position="1869"/>
        <end position="2281"/>
    </location>
</feature>
<keyword evidence="5" id="KW-0963">Cytoplasm</keyword>